<dbReference type="EMBL" id="CAEZTJ010000018">
    <property type="protein sequence ID" value="CAB4562068.1"/>
    <property type="molecule type" value="Genomic_DNA"/>
</dbReference>
<sequence>MYRLDLLPSILTVGIVIVRVDAHRTWTVERDDSGDVLEGIRSHRTKERTHRSTIELKDSKSLPSSKEFESLPIIEVRGRECHFLALVPPDICEAIIDHREIAQAEEIHLEQARGFTGTHVELGDDRAISIAAMDRDDIDQRVTAEDDAGGMYAPLALETLETSCGIDDLLRFGIALIELAKLIRFREALVFGIEDATE</sequence>
<evidence type="ECO:0000313" key="1">
    <source>
        <dbReference type="EMBL" id="CAB4562068.1"/>
    </source>
</evidence>
<name>A0A6J6DLC7_9ZZZZ</name>
<accession>A0A6J6DLC7</accession>
<gene>
    <name evidence="1" type="ORF">UFOPK1650_00243</name>
</gene>
<proteinExistence type="predicted"/>
<protein>
    <submittedName>
        <fullName evidence="1">Unannotated protein</fullName>
    </submittedName>
</protein>
<reference evidence="1" key="1">
    <citation type="submission" date="2020-05" db="EMBL/GenBank/DDBJ databases">
        <authorList>
            <person name="Chiriac C."/>
            <person name="Salcher M."/>
            <person name="Ghai R."/>
            <person name="Kavagutti S V."/>
        </authorList>
    </citation>
    <scope>NUCLEOTIDE SEQUENCE</scope>
</reference>
<organism evidence="1">
    <name type="scientific">freshwater metagenome</name>
    <dbReference type="NCBI Taxonomy" id="449393"/>
    <lineage>
        <taxon>unclassified sequences</taxon>
        <taxon>metagenomes</taxon>
        <taxon>ecological metagenomes</taxon>
    </lineage>
</organism>
<dbReference type="AlphaFoldDB" id="A0A6J6DLC7"/>